<gene>
    <name evidence="11" type="ORF">BpHYR1_033546</name>
</gene>
<keyword evidence="2 8" id="KW-0812">Transmembrane</keyword>
<keyword evidence="4 8" id="KW-0297">G-protein coupled receptor</keyword>
<evidence type="ECO:0000313" key="11">
    <source>
        <dbReference type="EMBL" id="RNA42313.1"/>
    </source>
</evidence>
<feature type="transmembrane region" description="Helical" evidence="9">
    <location>
        <begin position="141"/>
        <end position="167"/>
    </location>
</feature>
<dbReference type="Pfam" id="PF00001">
    <property type="entry name" value="7tm_1"/>
    <property type="match status" value="1"/>
</dbReference>
<feature type="transmembrane region" description="Helical" evidence="9">
    <location>
        <begin position="277"/>
        <end position="295"/>
    </location>
</feature>
<evidence type="ECO:0000256" key="2">
    <source>
        <dbReference type="ARBA" id="ARBA00022692"/>
    </source>
</evidence>
<evidence type="ECO:0000256" key="8">
    <source>
        <dbReference type="RuleBase" id="RU000688"/>
    </source>
</evidence>
<dbReference type="OrthoDB" id="10036964at2759"/>
<feature type="transmembrane region" description="Helical" evidence="9">
    <location>
        <begin position="95"/>
        <end position="120"/>
    </location>
</feature>
<dbReference type="PROSITE" id="PS50262">
    <property type="entry name" value="G_PROTEIN_RECEP_F1_2"/>
    <property type="match status" value="1"/>
</dbReference>
<comment type="subcellular location">
    <subcellularLocation>
        <location evidence="1">Membrane</location>
        <topology evidence="1">Multi-pass membrane protein</topology>
    </subcellularLocation>
</comment>
<keyword evidence="12" id="KW-1185">Reference proteome</keyword>
<protein>
    <submittedName>
        <fullName evidence="11">Growth hormone secretagogue receptor type 1 isoform X1</fullName>
    </submittedName>
</protein>
<proteinExistence type="inferred from homology"/>
<accession>A0A3M7T2N7</accession>
<sequence>MLNNNSNELNLSNQETQMPLDIILFGSILYSLIFLIGVFGNILVISVILIDKDLRNFTNYLLANLSVADLLLLFTNVPSGIHDLFAKERWYFGKIWCFLVSFIEHTTGFASILSIFFITCDRYYVICRPLVVKSLMNQSRTLKLIAIIWLMSFLTNLPFIALTSYSLAKFSNKQLEYKCATRADQTWALYFIVTDSFIFYILIGSVLIFMYYKIFKSLKVSTKFLRLSSFSKSSKQKKQQDRLLKLTKSEDEDKKVSFNPNINQSLMNKHVKQRQQLIIMLMIVLVTFYVCIFPLKIWNLLNLFAYRIDGFYQKIGFKLYWILNVTCRIFYYINSATNPIIFIEEPLNARF</sequence>
<evidence type="ECO:0000313" key="12">
    <source>
        <dbReference type="Proteomes" id="UP000276133"/>
    </source>
</evidence>
<evidence type="ECO:0000256" key="6">
    <source>
        <dbReference type="ARBA" id="ARBA00023170"/>
    </source>
</evidence>
<dbReference type="PROSITE" id="PS00237">
    <property type="entry name" value="G_PROTEIN_RECEP_F1_1"/>
    <property type="match status" value="1"/>
</dbReference>
<feature type="transmembrane region" description="Helical" evidence="9">
    <location>
        <begin position="187"/>
        <end position="212"/>
    </location>
</feature>
<keyword evidence="6 8" id="KW-0675">Receptor</keyword>
<dbReference type="GO" id="GO:0004930">
    <property type="term" value="F:G protein-coupled receptor activity"/>
    <property type="evidence" value="ECO:0007669"/>
    <property type="project" value="UniProtKB-KW"/>
</dbReference>
<dbReference type="Gene3D" id="1.20.1070.10">
    <property type="entry name" value="Rhodopsin 7-helix transmembrane proteins"/>
    <property type="match status" value="1"/>
</dbReference>
<feature type="transmembrane region" description="Helical" evidence="9">
    <location>
        <begin position="57"/>
        <end position="75"/>
    </location>
</feature>
<evidence type="ECO:0000256" key="9">
    <source>
        <dbReference type="SAM" id="Phobius"/>
    </source>
</evidence>
<reference evidence="11 12" key="1">
    <citation type="journal article" date="2018" name="Sci. Rep.">
        <title>Genomic signatures of local adaptation to the degree of environmental predictability in rotifers.</title>
        <authorList>
            <person name="Franch-Gras L."/>
            <person name="Hahn C."/>
            <person name="Garcia-Roger E.M."/>
            <person name="Carmona M.J."/>
            <person name="Serra M."/>
            <person name="Gomez A."/>
        </authorList>
    </citation>
    <scope>NUCLEOTIDE SEQUENCE [LARGE SCALE GENOMIC DNA]</scope>
    <source>
        <strain evidence="11">HYR1</strain>
    </source>
</reference>
<keyword evidence="3 9" id="KW-1133">Transmembrane helix</keyword>
<comment type="similarity">
    <text evidence="8">Belongs to the G-protein coupled receptor 1 family.</text>
</comment>
<dbReference type="PRINTS" id="PR00237">
    <property type="entry name" value="GPCRRHODOPSN"/>
</dbReference>
<dbReference type="Proteomes" id="UP000276133">
    <property type="component" value="Unassembled WGS sequence"/>
</dbReference>
<dbReference type="AlphaFoldDB" id="A0A3M7T2N7"/>
<evidence type="ECO:0000259" key="10">
    <source>
        <dbReference type="PROSITE" id="PS50262"/>
    </source>
</evidence>
<evidence type="ECO:0000256" key="7">
    <source>
        <dbReference type="ARBA" id="ARBA00023224"/>
    </source>
</evidence>
<dbReference type="PANTHER" id="PTHR24243">
    <property type="entry name" value="G-PROTEIN COUPLED RECEPTOR"/>
    <property type="match status" value="1"/>
</dbReference>
<dbReference type="InterPro" id="IPR000276">
    <property type="entry name" value="GPCR_Rhodpsn"/>
</dbReference>
<name>A0A3M7T2N7_BRAPC</name>
<evidence type="ECO:0000256" key="3">
    <source>
        <dbReference type="ARBA" id="ARBA00022989"/>
    </source>
</evidence>
<evidence type="ECO:0000256" key="4">
    <source>
        <dbReference type="ARBA" id="ARBA00023040"/>
    </source>
</evidence>
<keyword evidence="7 8" id="KW-0807">Transducer</keyword>
<dbReference type="EMBL" id="REGN01000385">
    <property type="protein sequence ID" value="RNA42313.1"/>
    <property type="molecule type" value="Genomic_DNA"/>
</dbReference>
<dbReference type="InterPro" id="IPR017452">
    <property type="entry name" value="GPCR_Rhodpsn_7TM"/>
</dbReference>
<keyword evidence="5 9" id="KW-0472">Membrane</keyword>
<dbReference type="STRING" id="10195.A0A3M7T2N7"/>
<organism evidence="11 12">
    <name type="scientific">Brachionus plicatilis</name>
    <name type="common">Marine rotifer</name>
    <name type="synonym">Brachionus muelleri</name>
    <dbReference type="NCBI Taxonomy" id="10195"/>
    <lineage>
        <taxon>Eukaryota</taxon>
        <taxon>Metazoa</taxon>
        <taxon>Spiralia</taxon>
        <taxon>Gnathifera</taxon>
        <taxon>Rotifera</taxon>
        <taxon>Eurotatoria</taxon>
        <taxon>Monogononta</taxon>
        <taxon>Pseudotrocha</taxon>
        <taxon>Ploima</taxon>
        <taxon>Brachionidae</taxon>
        <taxon>Brachionus</taxon>
    </lineage>
</organism>
<feature type="domain" description="G-protein coupled receptors family 1 profile" evidence="10">
    <location>
        <begin position="40"/>
        <end position="342"/>
    </location>
</feature>
<feature type="transmembrane region" description="Helical" evidence="9">
    <location>
        <begin position="22"/>
        <end position="50"/>
    </location>
</feature>
<dbReference type="SUPFAM" id="SSF81321">
    <property type="entry name" value="Family A G protein-coupled receptor-like"/>
    <property type="match status" value="1"/>
</dbReference>
<dbReference type="PANTHER" id="PTHR24243:SF233">
    <property type="entry name" value="THYROTROPIN-RELEASING HORMONE RECEPTOR"/>
    <property type="match status" value="1"/>
</dbReference>
<feature type="transmembrane region" description="Helical" evidence="9">
    <location>
        <begin position="315"/>
        <end position="333"/>
    </location>
</feature>
<comment type="caution">
    <text evidence="11">The sequence shown here is derived from an EMBL/GenBank/DDBJ whole genome shotgun (WGS) entry which is preliminary data.</text>
</comment>
<dbReference type="GO" id="GO:0005886">
    <property type="term" value="C:plasma membrane"/>
    <property type="evidence" value="ECO:0007669"/>
    <property type="project" value="TreeGrafter"/>
</dbReference>
<evidence type="ECO:0000256" key="5">
    <source>
        <dbReference type="ARBA" id="ARBA00023136"/>
    </source>
</evidence>
<evidence type="ECO:0000256" key="1">
    <source>
        <dbReference type="ARBA" id="ARBA00004141"/>
    </source>
</evidence>